<dbReference type="Proteomes" id="UP001558652">
    <property type="component" value="Unassembled WGS sequence"/>
</dbReference>
<dbReference type="AlphaFoldDB" id="A0ABD0Z0U1"/>
<keyword evidence="2" id="KW-1185">Reference proteome</keyword>
<evidence type="ECO:0000313" key="2">
    <source>
        <dbReference type="Proteomes" id="UP001558652"/>
    </source>
</evidence>
<sequence>MRDSYDRQLPSFASPVRGRDASPAYENLWTRSYHASMLTSGERDSGKVACEVERSVFDEGIKKLLARLKKFIECEGSWLVGNGPISVLDELMKLPNLPIAPMGNLVVIWKLKPKKSGKVVSPMNDPRNCGAGTLRISSDSFGIFSLKRKTNLVRNGPEYYVTQMITGHGNFTAKLAGFGLRDENNWTCGVSEAVWHVLLECGRYGDLREEYVRKMGGLELDKMVERKGSRQPPIKCRVGSLREWLCEVRYPFCEAPGVAPPPAAAWPPPPSPLPPLPLQPPLAIHFTTHPRHHPLGVVSTTKHHYS</sequence>
<reference evidence="1 2" key="1">
    <citation type="submission" date="2024-07" db="EMBL/GenBank/DDBJ databases">
        <title>Chromosome-level genome assembly of the water stick insect Ranatra chinensis (Heteroptera: Nepidae).</title>
        <authorList>
            <person name="Liu X."/>
        </authorList>
    </citation>
    <scope>NUCLEOTIDE SEQUENCE [LARGE SCALE GENOMIC DNA]</scope>
    <source>
        <strain evidence="1">Cailab_2021Rc</strain>
        <tissue evidence="1">Muscle</tissue>
    </source>
</reference>
<gene>
    <name evidence="1" type="ORF">AAG570_012365</name>
</gene>
<name>A0ABD0Z0U1_9HEMI</name>
<accession>A0ABD0Z0U1</accession>
<protein>
    <submittedName>
        <fullName evidence="1">Uncharacterized protein</fullName>
    </submittedName>
</protein>
<organism evidence="1 2">
    <name type="scientific">Ranatra chinensis</name>
    <dbReference type="NCBI Taxonomy" id="642074"/>
    <lineage>
        <taxon>Eukaryota</taxon>
        <taxon>Metazoa</taxon>
        <taxon>Ecdysozoa</taxon>
        <taxon>Arthropoda</taxon>
        <taxon>Hexapoda</taxon>
        <taxon>Insecta</taxon>
        <taxon>Pterygota</taxon>
        <taxon>Neoptera</taxon>
        <taxon>Paraneoptera</taxon>
        <taxon>Hemiptera</taxon>
        <taxon>Heteroptera</taxon>
        <taxon>Panheteroptera</taxon>
        <taxon>Nepomorpha</taxon>
        <taxon>Nepidae</taxon>
        <taxon>Ranatrinae</taxon>
        <taxon>Ranatra</taxon>
    </lineage>
</organism>
<evidence type="ECO:0000313" key="1">
    <source>
        <dbReference type="EMBL" id="KAL1131128.1"/>
    </source>
</evidence>
<dbReference type="EMBL" id="JBFDAA010000007">
    <property type="protein sequence ID" value="KAL1131128.1"/>
    <property type="molecule type" value="Genomic_DNA"/>
</dbReference>
<proteinExistence type="predicted"/>
<comment type="caution">
    <text evidence="1">The sequence shown here is derived from an EMBL/GenBank/DDBJ whole genome shotgun (WGS) entry which is preliminary data.</text>
</comment>